<organism evidence="7 8">
    <name type="scientific">Neohortaea acidophila</name>
    <dbReference type="NCBI Taxonomy" id="245834"/>
    <lineage>
        <taxon>Eukaryota</taxon>
        <taxon>Fungi</taxon>
        <taxon>Dikarya</taxon>
        <taxon>Ascomycota</taxon>
        <taxon>Pezizomycotina</taxon>
        <taxon>Dothideomycetes</taxon>
        <taxon>Dothideomycetidae</taxon>
        <taxon>Mycosphaerellales</taxon>
        <taxon>Teratosphaeriaceae</taxon>
        <taxon>Neohortaea</taxon>
    </lineage>
</organism>
<dbReference type="Proteomes" id="UP000799767">
    <property type="component" value="Unassembled WGS sequence"/>
</dbReference>
<keyword evidence="8" id="KW-1185">Reference proteome</keyword>
<dbReference type="InterPro" id="IPR051085">
    <property type="entry name" value="MB_O-acyltransferase"/>
</dbReference>
<evidence type="ECO:0000256" key="1">
    <source>
        <dbReference type="ARBA" id="ARBA00004141"/>
    </source>
</evidence>
<name>A0A6A6PP88_9PEZI</name>
<keyword evidence="4 6" id="KW-1133">Transmembrane helix</keyword>
<comment type="similarity">
    <text evidence="2">Belongs to the membrane-bound acyltransferase family.</text>
</comment>
<feature type="transmembrane region" description="Helical" evidence="6">
    <location>
        <begin position="155"/>
        <end position="179"/>
    </location>
</feature>
<evidence type="ECO:0000256" key="5">
    <source>
        <dbReference type="ARBA" id="ARBA00023136"/>
    </source>
</evidence>
<dbReference type="GeneID" id="54472936"/>
<feature type="transmembrane region" description="Helical" evidence="6">
    <location>
        <begin position="191"/>
        <end position="210"/>
    </location>
</feature>
<protein>
    <submittedName>
        <fullName evidence="7">MBOAT, membrane-bound O-acyltransferase family-domain-containing protein</fullName>
    </submittedName>
</protein>
<gene>
    <name evidence="7" type="ORF">BDY17DRAFT_269397</name>
</gene>
<evidence type="ECO:0000313" key="7">
    <source>
        <dbReference type="EMBL" id="KAF2481444.1"/>
    </source>
</evidence>
<keyword evidence="3 6" id="KW-0812">Transmembrane</keyword>
<comment type="subcellular location">
    <subcellularLocation>
        <location evidence="1">Membrane</location>
        <topology evidence="1">Multi-pass membrane protein</topology>
    </subcellularLocation>
</comment>
<evidence type="ECO:0000256" key="6">
    <source>
        <dbReference type="SAM" id="Phobius"/>
    </source>
</evidence>
<dbReference type="GO" id="GO:0005783">
    <property type="term" value="C:endoplasmic reticulum"/>
    <property type="evidence" value="ECO:0007669"/>
    <property type="project" value="TreeGrafter"/>
</dbReference>
<feature type="transmembrane region" description="Helical" evidence="6">
    <location>
        <begin position="556"/>
        <end position="573"/>
    </location>
</feature>
<dbReference type="OrthoDB" id="420606at2759"/>
<feature type="transmembrane region" description="Helical" evidence="6">
    <location>
        <begin position="480"/>
        <end position="499"/>
    </location>
</feature>
<dbReference type="GO" id="GO:0008374">
    <property type="term" value="F:O-acyltransferase activity"/>
    <property type="evidence" value="ECO:0007669"/>
    <property type="project" value="TreeGrafter"/>
</dbReference>
<evidence type="ECO:0000313" key="8">
    <source>
        <dbReference type="Proteomes" id="UP000799767"/>
    </source>
</evidence>
<dbReference type="RefSeq" id="XP_033588014.1">
    <property type="nucleotide sequence ID" value="XM_033731934.1"/>
</dbReference>
<reference evidence="7" key="1">
    <citation type="journal article" date="2020" name="Stud. Mycol.">
        <title>101 Dothideomycetes genomes: a test case for predicting lifestyles and emergence of pathogens.</title>
        <authorList>
            <person name="Haridas S."/>
            <person name="Albert R."/>
            <person name="Binder M."/>
            <person name="Bloem J."/>
            <person name="Labutti K."/>
            <person name="Salamov A."/>
            <person name="Andreopoulos B."/>
            <person name="Baker S."/>
            <person name="Barry K."/>
            <person name="Bills G."/>
            <person name="Bluhm B."/>
            <person name="Cannon C."/>
            <person name="Castanera R."/>
            <person name="Culley D."/>
            <person name="Daum C."/>
            <person name="Ezra D."/>
            <person name="Gonzalez J."/>
            <person name="Henrissat B."/>
            <person name="Kuo A."/>
            <person name="Liang C."/>
            <person name="Lipzen A."/>
            <person name="Lutzoni F."/>
            <person name="Magnuson J."/>
            <person name="Mondo S."/>
            <person name="Nolan M."/>
            <person name="Ohm R."/>
            <person name="Pangilinan J."/>
            <person name="Park H.-J."/>
            <person name="Ramirez L."/>
            <person name="Alfaro M."/>
            <person name="Sun H."/>
            <person name="Tritt A."/>
            <person name="Yoshinaga Y."/>
            <person name="Zwiers L.-H."/>
            <person name="Turgeon B."/>
            <person name="Goodwin S."/>
            <person name="Spatafora J."/>
            <person name="Crous P."/>
            <person name="Grigoriev I."/>
        </authorList>
    </citation>
    <scope>NUCLEOTIDE SEQUENCE</scope>
    <source>
        <strain evidence="7">CBS 113389</strain>
    </source>
</reference>
<evidence type="ECO:0000256" key="2">
    <source>
        <dbReference type="ARBA" id="ARBA00010323"/>
    </source>
</evidence>
<dbReference type="InterPro" id="IPR004299">
    <property type="entry name" value="MBOAT_fam"/>
</dbReference>
<feature type="transmembrane region" description="Helical" evidence="6">
    <location>
        <begin position="457"/>
        <end position="474"/>
    </location>
</feature>
<dbReference type="PANTHER" id="PTHR13285">
    <property type="entry name" value="ACYLTRANSFERASE"/>
    <property type="match status" value="1"/>
</dbReference>
<feature type="transmembrane region" description="Helical" evidence="6">
    <location>
        <begin position="339"/>
        <end position="359"/>
    </location>
</feature>
<dbReference type="EMBL" id="MU001638">
    <property type="protein sequence ID" value="KAF2481444.1"/>
    <property type="molecule type" value="Genomic_DNA"/>
</dbReference>
<dbReference type="GO" id="GO:0016020">
    <property type="term" value="C:membrane"/>
    <property type="evidence" value="ECO:0007669"/>
    <property type="project" value="UniProtKB-SubCell"/>
</dbReference>
<feature type="transmembrane region" description="Helical" evidence="6">
    <location>
        <begin position="371"/>
        <end position="394"/>
    </location>
</feature>
<proteinExistence type="inferred from homology"/>
<feature type="transmembrane region" description="Helical" evidence="6">
    <location>
        <begin position="511"/>
        <end position="536"/>
    </location>
</feature>
<dbReference type="GO" id="GO:0006506">
    <property type="term" value="P:GPI anchor biosynthetic process"/>
    <property type="evidence" value="ECO:0007669"/>
    <property type="project" value="TreeGrafter"/>
</dbReference>
<dbReference type="AlphaFoldDB" id="A0A6A6PP88"/>
<keyword evidence="7" id="KW-0808">Transferase</keyword>
<keyword evidence="7" id="KW-0012">Acyltransferase</keyword>
<dbReference type="Pfam" id="PF03062">
    <property type="entry name" value="MBOAT"/>
    <property type="match status" value="1"/>
</dbReference>
<evidence type="ECO:0000256" key="3">
    <source>
        <dbReference type="ARBA" id="ARBA00022692"/>
    </source>
</evidence>
<evidence type="ECO:0000256" key="4">
    <source>
        <dbReference type="ARBA" id="ARBA00022989"/>
    </source>
</evidence>
<sequence length="588" mass="67743">MKITNLYKVETLDHRFAPPGQAEQKPLADAQPSKWNTPEYYIYYLFFLTIPPLMFKAVYDVSQPSHPNYARYEQLLSPGWIPGRKVDNSDAQYRGFRDNIPYMAVVLCLHPLLRKAYDRWAGDSVFTQANGSAKQRPEEGTAADARLARRIRFDLGFATIFLLALHGFSALKVLLLVYLNYQIATALPRRYVPITTWIFNIGLLFVNELYHGYPFAKLAGNTSTWGAWLDSYGGLIPRWEVLFNFTVLRLIAFNFDYIWMRDRRESSPVEKKSIDPSNLPEKERLKYGATVKDFTFHNYLAYTLYSPLYLAGPIINFNDYICQSRYQLSTISRSRIVPYAIRFIICLLTMEVVLHYLYAVAISKSNPDWTAYTPFQLSMLGYFNLHVIWLKLLLPWRFFRLWALLDGVDAPENMVRCMSDNYSTMAFWRSWHRSFNQWVTRYIYIPLGGSRVGKVRAVMNFLAVFTFVAIWHDINLRLLIWGWLVVLFVLPEAIATLLFPHKAWKDSPNAYRWLCGIGAVGNVLMMMAANLVGFALGLDGLKGLVDGIVSTLGGRVFLLAACITLFVGAQVMFEVREAEKRRGINMKC</sequence>
<accession>A0A6A6PP88</accession>
<feature type="transmembrane region" description="Helical" evidence="6">
    <location>
        <begin position="41"/>
        <end position="59"/>
    </location>
</feature>
<keyword evidence="5 6" id="KW-0472">Membrane</keyword>
<feature type="transmembrane region" description="Helical" evidence="6">
    <location>
        <begin position="299"/>
        <end position="318"/>
    </location>
</feature>
<dbReference type="PANTHER" id="PTHR13285:SF18">
    <property type="entry name" value="PROTEIN-CYSTEINE N-PALMITOYLTRANSFERASE RASP"/>
    <property type="match status" value="1"/>
</dbReference>